<gene>
    <name evidence="1" type="ORF">BCR34DRAFT_583135</name>
</gene>
<dbReference type="EMBL" id="MCFA01000008">
    <property type="protein sequence ID" value="ORY18216.1"/>
    <property type="molecule type" value="Genomic_DNA"/>
</dbReference>
<dbReference type="AlphaFoldDB" id="A0A1Y2A6P3"/>
<name>A0A1Y2A6P3_9PLEO</name>
<sequence length="149" mass="15957">MPAAWPNALQPQPAFPATFNTGAGSDRRFLFGVVAVGVSTRAACLTIFSMCAALWIAQCPQAGPPLVSKASSPGCTVYRVLHSPSSPTSSLSHAHAHLLTPNPVRNRLVPNDDHQTRAAYVVDIETGLWLQEHDDVVFNTEHKDASPFG</sequence>
<proteinExistence type="predicted"/>
<protein>
    <submittedName>
        <fullName evidence="1">Uncharacterized protein</fullName>
    </submittedName>
</protein>
<comment type="caution">
    <text evidence="1">The sequence shown here is derived from an EMBL/GenBank/DDBJ whole genome shotgun (WGS) entry which is preliminary data.</text>
</comment>
<evidence type="ECO:0000313" key="1">
    <source>
        <dbReference type="EMBL" id="ORY18216.1"/>
    </source>
</evidence>
<organism evidence="1 2">
    <name type="scientific">Clohesyomyces aquaticus</name>
    <dbReference type="NCBI Taxonomy" id="1231657"/>
    <lineage>
        <taxon>Eukaryota</taxon>
        <taxon>Fungi</taxon>
        <taxon>Dikarya</taxon>
        <taxon>Ascomycota</taxon>
        <taxon>Pezizomycotina</taxon>
        <taxon>Dothideomycetes</taxon>
        <taxon>Pleosporomycetidae</taxon>
        <taxon>Pleosporales</taxon>
        <taxon>Lindgomycetaceae</taxon>
        <taxon>Clohesyomyces</taxon>
    </lineage>
</organism>
<accession>A0A1Y2A6P3</accession>
<reference evidence="1 2" key="1">
    <citation type="submission" date="2016-07" db="EMBL/GenBank/DDBJ databases">
        <title>Pervasive Adenine N6-methylation of Active Genes in Fungi.</title>
        <authorList>
            <consortium name="DOE Joint Genome Institute"/>
            <person name="Mondo S.J."/>
            <person name="Dannebaum R.O."/>
            <person name="Kuo R.C."/>
            <person name="Labutti K."/>
            <person name="Haridas S."/>
            <person name="Kuo A."/>
            <person name="Salamov A."/>
            <person name="Ahrendt S.R."/>
            <person name="Lipzen A."/>
            <person name="Sullivan W."/>
            <person name="Andreopoulos W.B."/>
            <person name="Clum A."/>
            <person name="Lindquist E."/>
            <person name="Daum C."/>
            <person name="Ramamoorthy G.K."/>
            <person name="Gryganskyi A."/>
            <person name="Culley D."/>
            <person name="Magnuson J.K."/>
            <person name="James T.Y."/>
            <person name="O'Malley M.A."/>
            <person name="Stajich J.E."/>
            <person name="Spatafora J.W."/>
            <person name="Visel A."/>
            <person name="Grigoriev I.V."/>
        </authorList>
    </citation>
    <scope>NUCLEOTIDE SEQUENCE [LARGE SCALE GENOMIC DNA]</scope>
    <source>
        <strain evidence="1 2">CBS 115471</strain>
    </source>
</reference>
<dbReference type="Proteomes" id="UP000193144">
    <property type="component" value="Unassembled WGS sequence"/>
</dbReference>
<keyword evidence="2" id="KW-1185">Reference proteome</keyword>
<evidence type="ECO:0000313" key="2">
    <source>
        <dbReference type="Proteomes" id="UP000193144"/>
    </source>
</evidence>